<organism evidence="5 6">
    <name type="scientific">Lentinula edodes</name>
    <name type="common">Shiitake mushroom</name>
    <name type="synonym">Lentinus edodes</name>
    <dbReference type="NCBI Taxonomy" id="5353"/>
    <lineage>
        <taxon>Eukaryota</taxon>
        <taxon>Fungi</taxon>
        <taxon>Dikarya</taxon>
        <taxon>Basidiomycota</taxon>
        <taxon>Agaricomycotina</taxon>
        <taxon>Agaricomycetes</taxon>
        <taxon>Agaricomycetidae</taxon>
        <taxon>Agaricales</taxon>
        <taxon>Marasmiineae</taxon>
        <taxon>Omphalotaceae</taxon>
        <taxon>Lentinula</taxon>
    </lineage>
</organism>
<evidence type="ECO:0000256" key="4">
    <source>
        <dbReference type="RuleBase" id="RU000363"/>
    </source>
</evidence>
<dbReference type="SUPFAM" id="SSF51735">
    <property type="entry name" value="NAD(P)-binding Rossmann-fold domains"/>
    <property type="match status" value="1"/>
</dbReference>
<keyword evidence="2" id="KW-0521">NADP</keyword>
<dbReference type="PANTHER" id="PTHR42760">
    <property type="entry name" value="SHORT-CHAIN DEHYDROGENASES/REDUCTASES FAMILY MEMBER"/>
    <property type="match status" value="1"/>
</dbReference>
<reference evidence="5 6" key="2">
    <citation type="submission" date="2017-02" db="EMBL/GenBank/DDBJ databases">
        <title>A genome survey and senescence transcriptome analysis in Lentinula edodes.</title>
        <authorList>
            <person name="Sakamoto Y."/>
            <person name="Nakade K."/>
            <person name="Sato S."/>
            <person name="Yoshida Y."/>
            <person name="Miyazaki K."/>
            <person name="Natsume S."/>
            <person name="Konno N."/>
        </authorList>
    </citation>
    <scope>NUCLEOTIDE SEQUENCE [LARGE SCALE GENOMIC DNA]</scope>
    <source>
        <strain evidence="5 6">NBRC 111202</strain>
    </source>
</reference>
<keyword evidence="6" id="KW-1185">Reference proteome</keyword>
<accession>A0A1Q3E6P9</accession>
<protein>
    <submittedName>
        <fullName evidence="5">2-deoxy-D-gluconate 3-dehydrogenase</fullName>
    </submittedName>
</protein>
<evidence type="ECO:0000256" key="2">
    <source>
        <dbReference type="ARBA" id="ARBA00022857"/>
    </source>
</evidence>
<dbReference type="Proteomes" id="UP000188533">
    <property type="component" value="Unassembled WGS sequence"/>
</dbReference>
<evidence type="ECO:0000256" key="3">
    <source>
        <dbReference type="ARBA" id="ARBA00023002"/>
    </source>
</evidence>
<dbReference type="STRING" id="5353.A0A1Q3E6P9"/>
<comment type="caution">
    <text evidence="5">The sequence shown here is derived from an EMBL/GenBank/DDBJ whole genome shotgun (WGS) entry which is preliminary data.</text>
</comment>
<reference evidence="5 6" key="1">
    <citation type="submission" date="2016-08" db="EMBL/GenBank/DDBJ databases">
        <authorList>
            <consortium name="Lentinula edodes genome sequencing consortium"/>
            <person name="Sakamoto Y."/>
            <person name="Nakade K."/>
            <person name="Sato S."/>
            <person name="Yoshida Y."/>
            <person name="Miyazaki K."/>
            <person name="Natsume S."/>
            <person name="Konno N."/>
        </authorList>
    </citation>
    <scope>NUCLEOTIDE SEQUENCE [LARGE SCALE GENOMIC DNA]</scope>
    <source>
        <strain evidence="5 6">NBRC 111202</strain>
    </source>
</reference>
<sequence>MANYLRSKTGFQDYCELLNAFEFLNSGGKTALITGASRGIGRACAIALAQAGANVCLVLRPPSDSSQDPKFFSADLKDEEDPYSLSIPTPALLSAISTTSTGLAKGIHVSVIYADISDTTSPADAGSGVKSVFPRALKAVPGEQIDILVNCAGIQRRAPSVEFPESFWDDVLNTNLKSPFLLAQAAGQHMLPRKSGKIINFCSLLTFQGGLTVPAYAASKGGLGQLTKALSNEWSSQGIHVNGIAPGYIATDMNEALLNNPTRLQQLNDRIPAQRWGTPQDFAGPVVFLASQASNYVCGEVLVVDGGWMGR</sequence>
<dbReference type="PRINTS" id="PR00080">
    <property type="entry name" value="SDRFAMILY"/>
</dbReference>
<dbReference type="Gene3D" id="3.40.50.720">
    <property type="entry name" value="NAD(P)-binding Rossmann-like Domain"/>
    <property type="match status" value="1"/>
</dbReference>
<dbReference type="PRINTS" id="PR00081">
    <property type="entry name" value="GDHRDH"/>
</dbReference>
<keyword evidence="3" id="KW-0560">Oxidoreductase</keyword>
<dbReference type="EMBL" id="BDGU01000118">
    <property type="protein sequence ID" value="GAW02898.1"/>
    <property type="molecule type" value="Genomic_DNA"/>
</dbReference>
<dbReference type="InterPro" id="IPR020904">
    <property type="entry name" value="Sc_DH/Rdtase_CS"/>
</dbReference>
<evidence type="ECO:0000313" key="5">
    <source>
        <dbReference type="EMBL" id="GAW02898.1"/>
    </source>
</evidence>
<dbReference type="GO" id="GO:0016616">
    <property type="term" value="F:oxidoreductase activity, acting on the CH-OH group of donors, NAD or NADP as acceptor"/>
    <property type="evidence" value="ECO:0007669"/>
    <property type="project" value="TreeGrafter"/>
</dbReference>
<dbReference type="AlphaFoldDB" id="A0A1Q3E6P9"/>
<dbReference type="PANTHER" id="PTHR42760:SF5">
    <property type="entry name" value="2-DEHYDRO-3-DEOXY-D-GLUCONATE 5-DEHYDROGENASE"/>
    <property type="match status" value="1"/>
</dbReference>
<name>A0A1Q3E6P9_LENED</name>
<evidence type="ECO:0000313" key="6">
    <source>
        <dbReference type="Proteomes" id="UP000188533"/>
    </source>
</evidence>
<comment type="similarity">
    <text evidence="1 4">Belongs to the short-chain dehydrogenases/reductases (SDR) family.</text>
</comment>
<proteinExistence type="inferred from homology"/>
<dbReference type="Pfam" id="PF00106">
    <property type="entry name" value="adh_short"/>
    <property type="match status" value="1"/>
</dbReference>
<dbReference type="Pfam" id="PF13561">
    <property type="entry name" value="adh_short_C2"/>
    <property type="match status" value="1"/>
</dbReference>
<dbReference type="PROSITE" id="PS00061">
    <property type="entry name" value="ADH_SHORT"/>
    <property type="match status" value="1"/>
</dbReference>
<evidence type="ECO:0000256" key="1">
    <source>
        <dbReference type="ARBA" id="ARBA00006484"/>
    </source>
</evidence>
<dbReference type="InterPro" id="IPR002347">
    <property type="entry name" value="SDR_fam"/>
</dbReference>
<gene>
    <name evidence="5" type="ORF">LENED_004578</name>
</gene>
<dbReference type="InterPro" id="IPR036291">
    <property type="entry name" value="NAD(P)-bd_dom_sf"/>
</dbReference>